<dbReference type="InterPro" id="IPR009078">
    <property type="entry name" value="Ferritin-like_SF"/>
</dbReference>
<accession>A0A2A9NAE6</accession>
<feature type="binding site" evidence="8">
    <location>
        <position position="146"/>
    </location>
    <ligand>
        <name>Fe cation</name>
        <dbReference type="ChEBI" id="CHEBI:24875"/>
        <label>2</label>
    </ligand>
</feature>
<dbReference type="GO" id="GO:0006744">
    <property type="term" value="P:ubiquinone biosynthetic process"/>
    <property type="evidence" value="ECO:0007669"/>
    <property type="project" value="UniProtKB-UniRule"/>
</dbReference>
<dbReference type="GO" id="GO:0008682">
    <property type="term" value="F:3-demethoxyubiquinol 3-hydroxylase activity"/>
    <property type="evidence" value="ECO:0007669"/>
    <property type="project" value="UniProtKB-EC"/>
</dbReference>
<comment type="catalytic activity">
    <reaction evidence="8">
        <text>a 5-methoxy-2-methyl-3-(all-trans-polyprenyl)benzene-1,4-diol + AH2 + O2 = a 3-demethylubiquinol + A + H2O</text>
        <dbReference type="Rhea" id="RHEA:50908"/>
        <dbReference type="Rhea" id="RHEA-COMP:10859"/>
        <dbReference type="Rhea" id="RHEA-COMP:10914"/>
        <dbReference type="ChEBI" id="CHEBI:13193"/>
        <dbReference type="ChEBI" id="CHEBI:15377"/>
        <dbReference type="ChEBI" id="CHEBI:15379"/>
        <dbReference type="ChEBI" id="CHEBI:17499"/>
        <dbReference type="ChEBI" id="CHEBI:84167"/>
        <dbReference type="ChEBI" id="CHEBI:84422"/>
        <dbReference type="EC" id="1.14.99.60"/>
    </reaction>
</comment>
<dbReference type="EMBL" id="KZ302138">
    <property type="protein sequence ID" value="PFH47058.1"/>
    <property type="molecule type" value="Genomic_DNA"/>
</dbReference>
<evidence type="ECO:0000256" key="8">
    <source>
        <dbReference type="HAMAP-Rule" id="MF_03194"/>
    </source>
</evidence>
<comment type="subcellular location">
    <subcellularLocation>
        <location evidence="8">Mitochondrion inner membrane</location>
        <topology evidence="8">Peripheral membrane protein</topology>
        <orientation evidence="8">Matrix side</orientation>
    </subcellularLocation>
</comment>
<dbReference type="HAMAP" id="MF_01658">
    <property type="entry name" value="COQ7"/>
    <property type="match status" value="1"/>
</dbReference>
<keyword evidence="8" id="KW-0999">Mitochondrion inner membrane</keyword>
<dbReference type="OrthoDB" id="275371at2759"/>
<feature type="binding site" evidence="8">
    <location>
        <position position="94"/>
    </location>
    <ligand>
        <name>Fe cation</name>
        <dbReference type="ChEBI" id="CHEBI:24875"/>
        <label>1</label>
    </ligand>
</feature>
<keyword evidence="6 8" id="KW-0503">Monooxygenase</keyword>
<dbReference type="Pfam" id="PF03232">
    <property type="entry name" value="COQ7"/>
    <property type="match status" value="1"/>
</dbReference>
<dbReference type="AlphaFoldDB" id="A0A2A9NAE6"/>
<evidence type="ECO:0000313" key="9">
    <source>
        <dbReference type="EMBL" id="PFH47058.1"/>
    </source>
</evidence>
<keyword evidence="7 8" id="KW-0472">Membrane</keyword>
<dbReference type="InterPro" id="IPR011566">
    <property type="entry name" value="Ubq_synth_Coq7"/>
</dbReference>
<comment type="subunit">
    <text evidence="8">Component of a multi-subunit COQ enzyme complex, composed of at least COQ3, COQ4, COQ5, COQ6, COQ7 and COQ9.</text>
</comment>
<evidence type="ECO:0000256" key="4">
    <source>
        <dbReference type="ARBA" id="ARBA00023002"/>
    </source>
</evidence>
<dbReference type="GO" id="GO:0016709">
    <property type="term" value="F:oxidoreductase activity, acting on paired donors, with incorporation or reduction of molecular oxygen, NAD(P)H as one donor, and incorporation of one atom of oxygen"/>
    <property type="evidence" value="ECO:0007669"/>
    <property type="project" value="UniProtKB-UniRule"/>
</dbReference>
<feature type="binding site" evidence="8">
    <location>
        <position position="187"/>
    </location>
    <ligand>
        <name>Fe cation</name>
        <dbReference type="ChEBI" id="CHEBI:24875"/>
        <label>2</label>
    </ligand>
</feature>
<evidence type="ECO:0000256" key="2">
    <source>
        <dbReference type="ARBA" id="ARBA00022688"/>
    </source>
</evidence>
<keyword evidence="2 8" id="KW-0831">Ubiquinone biosynthesis</keyword>
<dbReference type="Proteomes" id="UP000242287">
    <property type="component" value="Unassembled WGS sequence"/>
</dbReference>
<organism evidence="9 10">
    <name type="scientific">Amanita thiersii Skay4041</name>
    <dbReference type="NCBI Taxonomy" id="703135"/>
    <lineage>
        <taxon>Eukaryota</taxon>
        <taxon>Fungi</taxon>
        <taxon>Dikarya</taxon>
        <taxon>Basidiomycota</taxon>
        <taxon>Agaricomycotina</taxon>
        <taxon>Agaricomycetes</taxon>
        <taxon>Agaricomycetidae</taxon>
        <taxon>Agaricales</taxon>
        <taxon>Pluteineae</taxon>
        <taxon>Amanitaceae</taxon>
        <taxon>Amanita</taxon>
    </lineage>
</organism>
<keyword evidence="3 8" id="KW-0479">Metal-binding</keyword>
<dbReference type="SUPFAM" id="SSF47240">
    <property type="entry name" value="Ferritin-like"/>
    <property type="match status" value="1"/>
</dbReference>
<name>A0A2A9NAE6_9AGAR</name>
<protein>
    <recommendedName>
        <fullName evidence="8">5-demethoxyubiquinone hydroxylase, mitochondrial</fullName>
        <shortName evidence="8">DMQ hydroxylase</shortName>
        <ecNumber evidence="8">1.14.99.60</ecNumber>
    </recommendedName>
    <alternativeName>
        <fullName evidence="8">Ubiquinone biosynthesis monooxygenase COQ7</fullName>
    </alternativeName>
</protein>
<feature type="binding site" evidence="8">
    <location>
        <position position="184"/>
    </location>
    <ligand>
        <name>Fe cation</name>
        <dbReference type="ChEBI" id="CHEBI:24875"/>
        <label>1</label>
    </ligand>
</feature>
<keyword evidence="4 8" id="KW-0560">Oxidoreductase</keyword>
<evidence type="ECO:0000256" key="7">
    <source>
        <dbReference type="ARBA" id="ARBA00023136"/>
    </source>
</evidence>
<keyword evidence="8" id="KW-0496">Mitochondrion</keyword>
<feature type="binding site" evidence="8">
    <location>
        <position position="184"/>
    </location>
    <ligand>
        <name>Fe cation</name>
        <dbReference type="ChEBI" id="CHEBI:24875"/>
        <label>2</label>
    </ligand>
</feature>
<evidence type="ECO:0000256" key="6">
    <source>
        <dbReference type="ARBA" id="ARBA00023033"/>
    </source>
</evidence>
<dbReference type="PANTHER" id="PTHR11237">
    <property type="entry name" value="COENZYME Q10 BIOSYNTHESIS PROTEIN 7"/>
    <property type="match status" value="1"/>
</dbReference>
<dbReference type="PANTHER" id="PTHR11237:SF4">
    <property type="entry name" value="5-DEMETHOXYUBIQUINONE HYDROXYLASE, MITOCHONDRIAL"/>
    <property type="match status" value="1"/>
</dbReference>
<keyword evidence="10" id="KW-1185">Reference proteome</keyword>
<keyword evidence="5 8" id="KW-0408">Iron</keyword>
<feature type="binding site" evidence="8">
    <location>
        <position position="97"/>
    </location>
    <ligand>
        <name>Fe cation</name>
        <dbReference type="ChEBI" id="CHEBI:24875"/>
        <label>1</label>
    </ligand>
</feature>
<dbReference type="UniPathway" id="UPA00232"/>
<gene>
    <name evidence="8" type="primary">COQ7</name>
    <name evidence="9" type="ORF">AMATHDRAFT_68522</name>
</gene>
<proteinExistence type="inferred from homology"/>
<dbReference type="STRING" id="703135.A0A2A9NAE6"/>
<comment type="similarity">
    <text evidence="8">Belongs to the COQ7 family.</text>
</comment>
<sequence>MHRTLKKLPIHRCFSRNLSCRFQGSTLYFNPTTHISASTTPENLTPEQRKVVDVALRVDQAGELAANWIYKGQLRFLGNDAIAGPLIQEMLNQERKHLEVMNQLQLQHRVRPTLLSESARIIGFSLGAATALAGKETAMACTEAVETVIGEHYEDQLRDLEKVTADHPSIALLRAVVEEFKIDELEHLDIAVDNHSQRAPAHALFSSIIGTGCRIAIKLCKSI</sequence>
<feature type="binding site" evidence="8">
    <location>
        <position position="94"/>
    </location>
    <ligand>
        <name>Fe cation</name>
        <dbReference type="ChEBI" id="CHEBI:24875"/>
        <label>2</label>
    </ligand>
</feature>
<comment type="function">
    <text evidence="8">Catalyzes the hydroxylation of 2-polyprenyl-3-methyl-6-methoxy-1,4-benzoquinol (DMQH2) during ubiquinone biosynthesis. Has also a structural role in the COQ enzyme complex, stabilizing other COQ polypeptides.</text>
</comment>
<comment type="cofactor">
    <cofactor evidence="8">
        <name>Fe cation</name>
        <dbReference type="ChEBI" id="CHEBI:24875"/>
    </cofactor>
    <text evidence="8">Binds 2 iron ions per subunit.</text>
</comment>
<evidence type="ECO:0000256" key="1">
    <source>
        <dbReference type="ARBA" id="ARBA00004749"/>
    </source>
</evidence>
<dbReference type="CDD" id="cd01042">
    <property type="entry name" value="DMQH"/>
    <property type="match status" value="1"/>
</dbReference>
<reference evidence="9 10" key="1">
    <citation type="submission" date="2014-02" db="EMBL/GenBank/DDBJ databases">
        <title>Transposable element dynamics among asymbiotic and ectomycorrhizal Amanita fungi.</title>
        <authorList>
            <consortium name="DOE Joint Genome Institute"/>
            <person name="Hess J."/>
            <person name="Skrede I."/>
            <person name="Wolfe B."/>
            <person name="LaButti K."/>
            <person name="Ohm R.A."/>
            <person name="Grigoriev I.V."/>
            <person name="Pringle A."/>
        </authorList>
    </citation>
    <scope>NUCLEOTIDE SEQUENCE [LARGE SCALE GENOMIC DNA]</scope>
    <source>
        <strain evidence="9 10">SKay4041</strain>
    </source>
</reference>
<evidence type="ECO:0000256" key="5">
    <source>
        <dbReference type="ARBA" id="ARBA00023004"/>
    </source>
</evidence>
<dbReference type="EC" id="1.14.99.60" evidence="8"/>
<dbReference type="GO" id="GO:0031314">
    <property type="term" value="C:extrinsic component of mitochondrial inner membrane"/>
    <property type="evidence" value="ECO:0007669"/>
    <property type="project" value="UniProtKB-UniRule"/>
</dbReference>
<comment type="pathway">
    <text evidence="1 8">Cofactor biosynthesis; ubiquinone biosynthesis.</text>
</comment>
<feature type="binding site" evidence="8">
    <location>
        <position position="63"/>
    </location>
    <ligand>
        <name>Fe cation</name>
        <dbReference type="ChEBI" id="CHEBI:24875"/>
        <label>1</label>
    </ligand>
</feature>
<evidence type="ECO:0000256" key="3">
    <source>
        <dbReference type="ARBA" id="ARBA00022723"/>
    </source>
</evidence>
<evidence type="ECO:0000313" key="10">
    <source>
        <dbReference type="Proteomes" id="UP000242287"/>
    </source>
</evidence>
<dbReference type="GO" id="GO:0046872">
    <property type="term" value="F:metal ion binding"/>
    <property type="evidence" value="ECO:0007669"/>
    <property type="project" value="UniProtKB-KW"/>
</dbReference>